<evidence type="ECO:0000313" key="9">
    <source>
        <dbReference type="Proteomes" id="UP000639338"/>
    </source>
</evidence>
<dbReference type="GO" id="GO:0005121">
    <property type="term" value="F:Toll binding"/>
    <property type="evidence" value="ECO:0007669"/>
    <property type="project" value="TreeGrafter"/>
</dbReference>
<dbReference type="Proteomes" id="UP000639338">
    <property type="component" value="Unassembled WGS sequence"/>
</dbReference>
<evidence type="ECO:0000256" key="1">
    <source>
        <dbReference type="ARBA" id="ARBA00011748"/>
    </source>
</evidence>
<keyword evidence="3" id="KW-1015">Disulfide bond</keyword>
<evidence type="ECO:0000256" key="6">
    <source>
        <dbReference type="SAM" id="SignalP"/>
    </source>
</evidence>
<feature type="region of interest" description="Disordered" evidence="5">
    <location>
        <begin position="327"/>
        <end position="346"/>
    </location>
</feature>
<dbReference type="Gene3D" id="2.10.90.10">
    <property type="entry name" value="Cystine-knot cytokines"/>
    <property type="match status" value="1"/>
</dbReference>
<comment type="caution">
    <text evidence="8">The sequence shown here is derived from an EMBL/GenBank/DDBJ whole genome shotgun (WGS) entry which is preliminary data.</text>
</comment>
<feature type="region of interest" description="Disordered" evidence="5">
    <location>
        <begin position="150"/>
        <end position="224"/>
    </location>
</feature>
<dbReference type="InterPro" id="IPR029034">
    <property type="entry name" value="Cystine-knot_cytokine"/>
</dbReference>
<name>A0A835CVY5_APHGI</name>
<evidence type="ECO:0000313" key="8">
    <source>
        <dbReference type="EMBL" id="KAF7997759.1"/>
    </source>
</evidence>
<organism evidence="8 9">
    <name type="scientific">Aphidius gifuensis</name>
    <name type="common">Parasitoid wasp</name>
    <dbReference type="NCBI Taxonomy" id="684658"/>
    <lineage>
        <taxon>Eukaryota</taxon>
        <taxon>Metazoa</taxon>
        <taxon>Ecdysozoa</taxon>
        <taxon>Arthropoda</taxon>
        <taxon>Hexapoda</taxon>
        <taxon>Insecta</taxon>
        <taxon>Pterygota</taxon>
        <taxon>Neoptera</taxon>
        <taxon>Endopterygota</taxon>
        <taxon>Hymenoptera</taxon>
        <taxon>Apocrita</taxon>
        <taxon>Ichneumonoidea</taxon>
        <taxon>Braconidae</taxon>
        <taxon>Aphidiinae</taxon>
        <taxon>Aphidius</taxon>
    </lineage>
</organism>
<comment type="subunit">
    <text evidence="1">Homodimer; disulfide-linked.</text>
</comment>
<feature type="chain" id="PRO_5032858278" description="Spaetzle domain-containing protein" evidence="6">
    <location>
        <begin position="21"/>
        <end position="489"/>
    </location>
</feature>
<dbReference type="GO" id="GO:0008083">
    <property type="term" value="F:growth factor activity"/>
    <property type="evidence" value="ECO:0007669"/>
    <property type="project" value="TreeGrafter"/>
</dbReference>
<evidence type="ECO:0000256" key="4">
    <source>
        <dbReference type="ARBA" id="ARBA00023180"/>
    </source>
</evidence>
<keyword evidence="9" id="KW-1185">Reference proteome</keyword>
<dbReference type="Pfam" id="PF16077">
    <property type="entry name" value="Spaetzle"/>
    <property type="match status" value="1"/>
</dbReference>
<gene>
    <name evidence="8" type="ORF">HCN44_009157</name>
</gene>
<accession>A0A835CVY5</accession>
<dbReference type="GO" id="GO:0005615">
    <property type="term" value="C:extracellular space"/>
    <property type="evidence" value="ECO:0007669"/>
    <property type="project" value="UniProtKB-ARBA"/>
</dbReference>
<evidence type="ECO:0000256" key="3">
    <source>
        <dbReference type="ARBA" id="ARBA00023157"/>
    </source>
</evidence>
<feature type="domain" description="Spaetzle" evidence="7">
    <location>
        <begin position="372"/>
        <end position="462"/>
    </location>
</feature>
<feature type="compositionally biased region" description="Low complexity" evidence="5">
    <location>
        <begin position="159"/>
        <end position="216"/>
    </location>
</feature>
<dbReference type="AlphaFoldDB" id="A0A835CVY5"/>
<dbReference type="InterPro" id="IPR052444">
    <property type="entry name" value="Spz/Toll_ligand-like"/>
</dbReference>
<proteinExistence type="predicted"/>
<dbReference type="GO" id="GO:0045087">
    <property type="term" value="P:innate immune response"/>
    <property type="evidence" value="ECO:0007669"/>
    <property type="project" value="TreeGrafter"/>
</dbReference>
<dbReference type="OrthoDB" id="6594799at2759"/>
<keyword evidence="4" id="KW-0325">Glycoprotein</keyword>
<dbReference type="EMBL" id="JACMRX010000001">
    <property type="protein sequence ID" value="KAF7997759.1"/>
    <property type="molecule type" value="Genomic_DNA"/>
</dbReference>
<reference evidence="8 9" key="1">
    <citation type="submission" date="2020-08" db="EMBL/GenBank/DDBJ databases">
        <title>Aphidius gifuensis genome sequencing and assembly.</title>
        <authorList>
            <person name="Du Z."/>
        </authorList>
    </citation>
    <scope>NUCLEOTIDE SEQUENCE [LARGE SCALE GENOMIC DNA]</scope>
    <source>
        <strain evidence="8">YNYX2018</strain>
        <tissue evidence="8">Adults</tissue>
    </source>
</reference>
<dbReference type="FunFam" id="2.10.90.10:FF:000018">
    <property type="entry name" value="Spatzle 4"/>
    <property type="match status" value="1"/>
</dbReference>
<sequence length="489" mass="55962">MGFLNLIILTLVAIVQLVNSQFGGGGPSTFGYDASSACSKPYSRNGRSSYEKLPCDFQRQSWCAVAGNTYPWHAVRRFVQENQGLMRRMYGDEKHINVLKTEIDKNDIESDYEDKYHKFFGDSRKYEYDNDDNEEYQGREFQNKLPAFQEYTKPHFRPTESTIKSSSESLKISTSSTSTSTTTTPSTSSIATTTTPTPSSSTTTTTTNQSTTLSTEKIPDKLNKTVDDNLNEKIQTNRPPVTLSDIAKVRNSSFNEIPGSLGAVKENDTSTTESFNLTDNWFDDETTLLQEDGTARTPTTMPIDRVDVNIDSEKDKDEKDNLPLFNNEQQKFRPRPEYHHQTENKPATSMEGQFFQDVAAKDPPVLKLRGINACPVKEEVVAPFWANNTRGEVLALLNLPPFEQYVHWEKCTHANKQMYCRDGCRCEQQYRLHRLLAYDPNNECRGIFSDWFKFPSCCVCRCYDIELRVTSRSPRNHKKKFKPRNNRLK</sequence>
<dbReference type="InterPro" id="IPR032104">
    <property type="entry name" value="Spaetzle"/>
</dbReference>
<evidence type="ECO:0000256" key="2">
    <source>
        <dbReference type="ARBA" id="ARBA00022729"/>
    </source>
</evidence>
<dbReference type="GO" id="GO:0021556">
    <property type="term" value="P:central nervous system formation"/>
    <property type="evidence" value="ECO:0007669"/>
    <property type="project" value="TreeGrafter"/>
</dbReference>
<evidence type="ECO:0000259" key="7">
    <source>
        <dbReference type="Pfam" id="PF16077"/>
    </source>
</evidence>
<dbReference type="PANTHER" id="PTHR23199:SF5">
    <property type="entry name" value="PROTEIN SPAETZLE 4"/>
    <property type="match status" value="1"/>
</dbReference>
<feature type="compositionally biased region" description="Basic and acidic residues" evidence="5">
    <location>
        <begin position="330"/>
        <end position="343"/>
    </location>
</feature>
<evidence type="ECO:0000256" key="5">
    <source>
        <dbReference type="SAM" id="MobiDB-lite"/>
    </source>
</evidence>
<keyword evidence="2 6" id="KW-0732">Signal</keyword>
<feature type="signal peptide" evidence="6">
    <location>
        <begin position="1"/>
        <end position="20"/>
    </location>
</feature>
<dbReference type="SUPFAM" id="SSF57501">
    <property type="entry name" value="Cystine-knot cytokines"/>
    <property type="match status" value="1"/>
</dbReference>
<protein>
    <recommendedName>
        <fullName evidence="7">Spaetzle domain-containing protein</fullName>
    </recommendedName>
</protein>
<dbReference type="PANTHER" id="PTHR23199">
    <property type="entry name" value="NEUROTROPHIN 1-RELATED"/>
    <property type="match status" value="1"/>
</dbReference>